<keyword evidence="1" id="KW-1133">Transmembrane helix</keyword>
<dbReference type="Proteomes" id="UP001595907">
    <property type="component" value="Unassembled WGS sequence"/>
</dbReference>
<evidence type="ECO:0008006" key="4">
    <source>
        <dbReference type="Google" id="ProtNLM"/>
    </source>
</evidence>
<proteinExistence type="predicted"/>
<sequence>MEDNTKLFLVTIMQTVSLLILWLLLNILFGLYLKYGLFENQPSATNIIYYIIFITGSIFLIRYIKSKWKKVGL</sequence>
<reference evidence="3" key="1">
    <citation type="journal article" date="2019" name="Int. J. Syst. Evol. Microbiol.">
        <title>The Global Catalogue of Microorganisms (GCM) 10K type strain sequencing project: providing services to taxonomists for standard genome sequencing and annotation.</title>
        <authorList>
            <consortium name="The Broad Institute Genomics Platform"/>
            <consortium name="The Broad Institute Genome Sequencing Center for Infectious Disease"/>
            <person name="Wu L."/>
            <person name="Ma J."/>
        </authorList>
    </citation>
    <scope>NUCLEOTIDE SEQUENCE [LARGE SCALE GENOMIC DNA]</scope>
    <source>
        <strain evidence="3">CECT 8289</strain>
    </source>
</reference>
<evidence type="ECO:0000313" key="3">
    <source>
        <dbReference type="Proteomes" id="UP001595907"/>
    </source>
</evidence>
<dbReference type="EMBL" id="JBHSCZ010000002">
    <property type="protein sequence ID" value="MFC4263201.1"/>
    <property type="molecule type" value="Genomic_DNA"/>
</dbReference>
<organism evidence="2 3">
    <name type="scientific">Ferruginibacter yonginensis</name>
    <dbReference type="NCBI Taxonomy" id="1310416"/>
    <lineage>
        <taxon>Bacteria</taxon>
        <taxon>Pseudomonadati</taxon>
        <taxon>Bacteroidota</taxon>
        <taxon>Chitinophagia</taxon>
        <taxon>Chitinophagales</taxon>
        <taxon>Chitinophagaceae</taxon>
        <taxon>Ferruginibacter</taxon>
    </lineage>
</organism>
<name>A0ABV8QTJ7_9BACT</name>
<protein>
    <recommendedName>
        <fullName evidence="4">CPBP family intramembrane metalloprotease</fullName>
    </recommendedName>
</protein>
<gene>
    <name evidence="2" type="ORF">ACFOWM_09955</name>
</gene>
<feature type="transmembrane region" description="Helical" evidence="1">
    <location>
        <begin position="47"/>
        <end position="64"/>
    </location>
</feature>
<accession>A0ABV8QTJ7</accession>
<feature type="transmembrane region" description="Helical" evidence="1">
    <location>
        <begin position="7"/>
        <end position="35"/>
    </location>
</feature>
<evidence type="ECO:0000256" key="1">
    <source>
        <dbReference type="SAM" id="Phobius"/>
    </source>
</evidence>
<keyword evidence="3" id="KW-1185">Reference proteome</keyword>
<evidence type="ECO:0000313" key="2">
    <source>
        <dbReference type="EMBL" id="MFC4263201.1"/>
    </source>
</evidence>
<comment type="caution">
    <text evidence="2">The sequence shown here is derived from an EMBL/GenBank/DDBJ whole genome shotgun (WGS) entry which is preliminary data.</text>
</comment>
<keyword evidence="1" id="KW-0472">Membrane</keyword>
<dbReference type="RefSeq" id="WP_379709446.1">
    <property type="nucleotide sequence ID" value="NZ_JBHSCZ010000002.1"/>
</dbReference>
<keyword evidence="1" id="KW-0812">Transmembrane</keyword>